<feature type="chain" id="PRO_5038385763" evidence="2">
    <location>
        <begin position="31"/>
        <end position="289"/>
    </location>
</feature>
<dbReference type="PANTHER" id="PTHR35936">
    <property type="entry name" value="MEMBRANE-BOUND LYTIC MUREIN TRANSGLYCOSYLASE F"/>
    <property type="match status" value="1"/>
</dbReference>
<feature type="domain" description="Solute-binding protein family 3/N-terminal" evidence="3">
    <location>
        <begin position="54"/>
        <end position="277"/>
    </location>
</feature>
<accession>A0A917M0A2</accession>
<dbReference type="CDD" id="cd13530">
    <property type="entry name" value="PBP2_peptides_like"/>
    <property type="match status" value="1"/>
</dbReference>
<dbReference type="PANTHER" id="PTHR35936:SF19">
    <property type="entry name" value="AMINO-ACID-BINDING PROTEIN YXEM-RELATED"/>
    <property type="match status" value="1"/>
</dbReference>
<dbReference type="EMBL" id="BMEQ01000027">
    <property type="protein sequence ID" value="GGG67487.1"/>
    <property type="molecule type" value="Genomic_DNA"/>
</dbReference>
<dbReference type="SMART" id="SM00062">
    <property type="entry name" value="PBPb"/>
    <property type="match status" value="1"/>
</dbReference>
<evidence type="ECO:0000259" key="3">
    <source>
        <dbReference type="SMART" id="SM00062"/>
    </source>
</evidence>
<dbReference type="Proteomes" id="UP000638848">
    <property type="component" value="Unassembled WGS sequence"/>
</dbReference>
<name>A0A917M0A2_9MICC</name>
<comment type="caution">
    <text evidence="4">The sequence shown here is derived from an EMBL/GenBank/DDBJ whole genome shotgun (WGS) entry which is preliminary data.</text>
</comment>
<keyword evidence="1 2" id="KW-0732">Signal</keyword>
<evidence type="ECO:0000313" key="4">
    <source>
        <dbReference type="EMBL" id="GGG67487.1"/>
    </source>
</evidence>
<sequence length="289" mass="30845">MSVQVTRRGLTRSTAVWAFVALALSMAACGGSPESTVAEDCTPEHEFSTVTEGHLTVSTYEYPPHTMLTGDGLSGVEGDLLTEIAERECLTLTVDSAGGASAAVLTVQSGRSDLAAADWYRTEARTKIVTLSDPIYLDQGALVSTAGYQSIDELEGKKTGAPAGSLWNDDFRKVFGDNFSIYQDPEAAFQDLASGRIDAVIDTVAAATYRLESAPVEGAQIVPLKAHPRIPDTARPGQVNWPTNKQNPELSEALNDQIGKLREEGFIAETLQKYGIDASAAETGEPYLL</sequence>
<keyword evidence="5" id="KW-1185">Reference proteome</keyword>
<evidence type="ECO:0000313" key="5">
    <source>
        <dbReference type="Proteomes" id="UP000638848"/>
    </source>
</evidence>
<dbReference type="InterPro" id="IPR001638">
    <property type="entry name" value="Solute-binding_3/MltF_N"/>
</dbReference>
<protein>
    <submittedName>
        <fullName evidence="4">Amino acid ABC transporter substrate-binding protein</fullName>
    </submittedName>
</protein>
<reference evidence="4" key="1">
    <citation type="journal article" date="2014" name="Int. J. Syst. Evol. Microbiol.">
        <title>Complete genome sequence of Corynebacterium casei LMG S-19264T (=DSM 44701T), isolated from a smear-ripened cheese.</title>
        <authorList>
            <consortium name="US DOE Joint Genome Institute (JGI-PGF)"/>
            <person name="Walter F."/>
            <person name="Albersmeier A."/>
            <person name="Kalinowski J."/>
            <person name="Ruckert C."/>
        </authorList>
    </citation>
    <scope>NUCLEOTIDE SEQUENCE</scope>
    <source>
        <strain evidence="4">CGMCC 1.12187</strain>
    </source>
</reference>
<feature type="signal peptide" evidence="2">
    <location>
        <begin position="1"/>
        <end position="30"/>
    </location>
</feature>
<dbReference type="Gene3D" id="3.40.190.10">
    <property type="entry name" value="Periplasmic binding protein-like II"/>
    <property type="match status" value="2"/>
</dbReference>
<dbReference type="SUPFAM" id="SSF53850">
    <property type="entry name" value="Periplasmic binding protein-like II"/>
    <property type="match status" value="1"/>
</dbReference>
<evidence type="ECO:0000256" key="1">
    <source>
        <dbReference type="ARBA" id="ARBA00022729"/>
    </source>
</evidence>
<proteinExistence type="predicted"/>
<gene>
    <name evidence="4" type="ORF">GCM10011374_34710</name>
</gene>
<reference evidence="4" key="2">
    <citation type="submission" date="2020-09" db="EMBL/GenBank/DDBJ databases">
        <authorList>
            <person name="Sun Q."/>
            <person name="Zhou Y."/>
        </authorList>
    </citation>
    <scope>NUCLEOTIDE SEQUENCE</scope>
    <source>
        <strain evidence="4">CGMCC 1.12187</strain>
    </source>
</reference>
<dbReference type="Pfam" id="PF00497">
    <property type="entry name" value="SBP_bac_3"/>
    <property type="match status" value="1"/>
</dbReference>
<evidence type="ECO:0000256" key="2">
    <source>
        <dbReference type="SAM" id="SignalP"/>
    </source>
</evidence>
<dbReference type="PROSITE" id="PS51257">
    <property type="entry name" value="PROKAR_LIPOPROTEIN"/>
    <property type="match status" value="1"/>
</dbReference>
<organism evidence="4 5">
    <name type="scientific">Kocuria dechangensis</name>
    <dbReference type="NCBI Taxonomy" id="1176249"/>
    <lineage>
        <taxon>Bacteria</taxon>
        <taxon>Bacillati</taxon>
        <taxon>Actinomycetota</taxon>
        <taxon>Actinomycetes</taxon>
        <taxon>Micrococcales</taxon>
        <taxon>Micrococcaceae</taxon>
        <taxon>Kocuria</taxon>
    </lineage>
</organism>
<dbReference type="AlphaFoldDB" id="A0A917M0A2"/>